<evidence type="ECO:0000256" key="7">
    <source>
        <dbReference type="ARBA" id="ARBA00022525"/>
    </source>
</evidence>
<evidence type="ECO:0000256" key="8">
    <source>
        <dbReference type="ARBA" id="ARBA00022620"/>
    </source>
</evidence>
<dbReference type="GO" id="GO:0005764">
    <property type="term" value="C:lysosome"/>
    <property type="evidence" value="ECO:0007669"/>
    <property type="project" value="UniProtKB-SubCell"/>
</dbReference>
<dbReference type="CDD" id="cd00100">
    <property type="entry name" value="beta-trefoil_IL1"/>
    <property type="match status" value="1"/>
</dbReference>
<dbReference type="GO" id="GO:0005149">
    <property type="term" value="F:interleukin-1 receptor binding"/>
    <property type="evidence" value="ECO:0007669"/>
    <property type="project" value="UniProtKB-UniRule"/>
</dbReference>
<evidence type="ECO:0000256" key="12">
    <source>
        <dbReference type="RuleBase" id="RU003753"/>
    </source>
</evidence>
<dbReference type="GeneID" id="114650275"/>
<keyword evidence="10" id="KW-0458">Lysosome</keyword>
<reference evidence="13" key="2">
    <citation type="submission" date="2025-08" db="UniProtKB">
        <authorList>
            <consortium name="Ensembl"/>
        </authorList>
    </citation>
    <scope>IDENTIFICATION</scope>
</reference>
<dbReference type="GO" id="GO:0051781">
    <property type="term" value="P:positive regulation of cell division"/>
    <property type="evidence" value="ECO:0007669"/>
    <property type="project" value="UniProtKB-KW"/>
</dbReference>
<evidence type="ECO:0000256" key="11">
    <source>
        <dbReference type="ARBA" id="ARBA00023246"/>
    </source>
</evidence>
<dbReference type="GO" id="GO:0006955">
    <property type="term" value="P:immune response"/>
    <property type="evidence" value="ECO:0007669"/>
    <property type="project" value="InterPro"/>
</dbReference>
<dbReference type="Ensembl" id="ENSECRT00000002182.1">
    <property type="protein sequence ID" value="ENSECRP00000002154.1"/>
    <property type="gene ID" value="ENSECRG00000001492.1"/>
</dbReference>
<evidence type="ECO:0000313" key="14">
    <source>
        <dbReference type="Proteomes" id="UP000694620"/>
    </source>
</evidence>
<dbReference type="GO" id="GO:1901222">
    <property type="term" value="P:regulation of non-canonical NF-kappaB signal transduction"/>
    <property type="evidence" value="ECO:0007669"/>
    <property type="project" value="TreeGrafter"/>
</dbReference>
<keyword evidence="5" id="KW-0963">Cytoplasm</keyword>
<accession>A0A8C4X3I9</accession>
<reference evidence="13" key="1">
    <citation type="submission" date="2021-06" db="EMBL/GenBank/DDBJ databases">
        <authorList>
            <consortium name="Wellcome Sanger Institute Data Sharing"/>
        </authorList>
    </citation>
    <scope>NUCLEOTIDE SEQUENCE [LARGE SCALE GENOMIC DNA]</scope>
</reference>
<keyword evidence="8" id="KW-0666">Pyrogen</keyword>
<evidence type="ECO:0000256" key="9">
    <source>
        <dbReference type="ARBA" id="ARBA00023198"/>
    </source>
</evidence>
<keyword evidence="11" id="KW-0497">Mitogen</keyword>
<dbReference type="GO" id="GO:0001660">
    <property type="term" value="P:fever generation"/>
    <property type="evidence" value="ECO:0007669"/>
    <property type="project" value="UniProtKB-KW"/>
</dbReference>
<dbReference type="Proteomes" id="UP000694620">
    <property type="component" value="Chromosome 4"/>
</dbReference>
<dbReference type="PANTHER" id="PTHR10078">
    <property type="entry name" value="INTERLEUKIN-1 FAMILY MEMBER"/>
    <property type="match status" value="1"/>
</dbReference>
<keyword evidence="7 12" id="KW-0964">Secreted</keyword>
<dbReference type="GO" id="GO:0005829">
    <property type="term" value="C:cytosol"/>
    <property type="evidence" value="ECO:0007669"/>
    <property type="project" value="UniProtKB-SubCell"/>
</dbReference>
<reference evidence="13" key="3">
    <citation type="submission" date="2025-09" db="UniProtKB">
        <authorList>
            <consortium name="Ensembl"/>
        </authorList>
    </citation>
    <scope>IDENTIFICATION</scope>
</reference>
<keyword evidence="14" id="KW-1185">Reference proteome</keyword>
<dbReference type="GeneTree" id="ENSGT00390000016316"/>
<protein>
    <recommendedName>
        <fullName evidence="12">Interleukin-1</fullName>
    </recommendedName>
</protein>
<gene>
    <name evidence="13" type="primary">LOC114650275</name>
</gene>
<dbReference type="SUPFAM" id="SSF50353">
    <property type="entry name" value="Cytokine"/>
    <property type="match status" value="1"/>
</dbReference>
<dbReference type="Pfam" id="PF00340">
    <property type="entry name" value="IL1"/>
    <property type="match status" value="1"/>
</dbReference>
<dbReference type="GO" id="GO:0042119">
    <property type="term" value="P:neutrophil activation"/>
    <property type="evidence" value="ECO:0007669"/>
    <property type="project" value="TreeGrafter"/>
</dbReference>
<keyword evidence="9" id="KW-0395">Inflammatory response</keyword>
<name>A0A8C4X3I9_ERPCA</name>
<evidence type="ECO:0000256" key="6">
    <source>
        <dbReference type="ARBA" id="ARBA00022514"/>
    </source>
</evidence>
<evidence type="ECO:0000256" key="5">
    <source>
        <dbReference type="ARBA" id="ARBA00022490"/>
    </source>
</evidence>
<dbReference type="PRINTS" id="PR00264">
    <property type="entry name" value="INTERLEUKIN1"/>
</dbReference>
<evidence type="ECO:0000256" key="3">
    <source>
        <dbReference type="ARBA" id="ARBA00004550"/>
    </source>
</evidence>
<dbReference type="GO" id="GO:0019221">
    <property type="term" value="P:cytokine-mediated signaling pathway"/>
    <property type="evidence" value="ECO:0007669"/>
    <property type="project" value="TreeGrafter"/>
</dbReference>
<dbReference type="InterPro" id="IPR008996">
    <property type="entry name" value="IL1/FGF"/>
</dbReference>
<dbReference type="GO" id="GO:0071222">
    <property type="term" value="P:cellular response to lipopolysaccharide"/>
    <property type="evidence" value="ECO:0007669"/>
    <property type="project" value="TreeGrafter"/>
</dbReference>
<dbReference type="SMART" id="SM00125">
    <property type="entry name" value="IL1"/>
    <property type="match status" value="1"/>
</dbReference>
<dbReference type="RefSeq" id="XP_051783084.1">
    <property type="nucleotide sequence ID" value="XM_051927124.1"/>
</dbReference>
<dbReference type="OrthoDB" id="8962877at2759"/>
<organism evidence="13 14">
    <name type="scientific">Erpetoichthys calabaricus</name>
    <name type="common">Rope fish</name>
    <name type="synonym">Calamoichthys calabaricus</name>
    <dbReference type="NCBI Taxonomy" id="27687"/>
    <lineage>
        <taxon>Eukaryota</taxon>
        <taxon>Metazoa</taxon>
        <taxon>Chordata</taxon>
        <taxon>Craniata</taxon>
        <taxon>Vertebrata</taxon>
        <taxon>Euteleostomi</taxon>
        <taxon>Actinopterygii</taxon>
        <taxon>Polypteriformes</taxon>
        <taxon>Polypteridae</taxon>
        <taxon>Erpetoichthys</taxon>
    </lineage>
</organism>
<evidence type="ECO:0000256" key="2">
    <source>
        <dbReference type="ARBA" id="ARBA00004514"/>
    </source>
</evidence>
<dbReference type="GO" id="GO:0005615">
    <property type="term" value="C:extracellular space"/>
    <property type="evidence" value="ECO:0007669"/>
    <property type="project" value="UniProtKB-KW"/>
</dbReference>
<comment type="similarity">
    <text evidence="4 12">Belongs to the IL-1 family.</text>
</comment>
<sequence length="355" mass="40629">MAQPYPLKGDIAVIHTTEDGKNEYVIENAVLYNGTNKKKRFFRGGDKLLEVDNTDLASVPPLKLTELLSTGSAMLTVHRMNRKDPKPPHSESVFYKSKYEEDIILNLSLNMVNGNDIETETNNDMLKDSKNKSFEENLECPTQNKPGNFEKTIVVTLSESGIFIVRDRGLQEGCRCKNCNGCKIHDIIIQSGATEISFVSQNIAYAKEENIFLKSRKNDHYLHKFSSNVVACPMRISNSDEAKLTIYYYKSSLDGREYSGMPIILKFSCTNEYLYCDKVNDKVTLKLEKCCEKELEYIANDKPTWSFVFYMTDKGDTTRQFESAKYRNWFISCQEKLINLKKEAGDFLVITIQTT</sequence>
<keyword evidence="6" id="KW-0202">Cytokine</keyword>
<dbReference type="InterPro" id="IPR000975">
    <property type="entry name" value="IL-1_fam"/>
</dbReference>
<dbReference type="GO" id="GO:0005125">
    <property type="term" value="F:cytokine activity"/>
    <property type="evidence" value="ECO:0007669"/>
    <property type="project" value="UniProtKB-UniRule"/>
</dbReference>
<dbReference type="GO" id="GO:0010628">
    <property type="term" value="P:positive regulation of gene expression"/>
    <property type="evidence" value="ECO:0007669"/>
    <property type="project" value="TreeGrafter"/>
</dbReference>
<proteinExistence type="inferred from homology"/>
<evidence type="ECO:0000256" key="1">
    <source>
        <dbReference type="ARBA" id="ARBA00004371"/>
    </source>
</evidence>
<evidence type="ECO:0000313" key="13">
    <source>
        <dbReference type="Ensembl" id="ENSECRP00000002154.1"/>
    </source>
</evidence>
<evidence type="ECO:0000256" key="10">
    <source>
        <dbReference type="ARBA" id="ARBA00023228"/>
    </source>
</evidence>
<dbReference type="GO" id="GO:0048246">
    <property type="term" value="P:macrophage chemotaxis"/>
    <property type="evidence" value="ECO:0007669"/>
    <property type="project" value="TreeGrafter"/>
</dbReference>
<evidence type="ECO:0000256" key="4">
    <source>
        <dbReference type="ARBA" id="ARBA00010448"/>
    </source>
</evidence>
<dbReference type="PANTHER" id="PTHR10078:SF30">
    <property type="entry name" value="INTERLEUKIN-1 BETA"/>
    <property type="match status" value="1"/>
</dbReference>
<comment type="subcellular location">
    <subcellularLocation>
        <location evidence="2">Cytoplasm</location>
        <location evidence="2">Cytosol</location>
    </subcellularLocation>
    <subcellularLocation>
        <location evidence="1">Lysosome</location>
    </subcellularLocation>
    <subcellularLocation>
        <location evidence="3">Secreted</location>
        <location evidence="3">Extracellular exosome</location>
    </subcellularLocation>
</comment>
<dbReference type="Gene3D" id="2.80.10.50">
    <property type="match status" value="1"/>
</dbReference>
<dbReference type="AlphaFoldDB" id="A0A8C4X3I9"/>